<feature type="region of interest" description="Disordered" evidence="1">
    <location>
        <begin position="1"/>
        <end position="32"/>
    </location>
</feature>
<evidence type="ECO:0000313" key="4">
    <source>
        <dbReference type="Proteomes" id="UP000318288"/>
    </source>
</evidence>
<keyword evidence="2" id="KW-1133">Transmembrane helix</keyword>
<evidence type="ECO:0000256" key="2">
    <source>
        <dbReference type="SAM" id="Phobius"/>
    </source>
</evidence>
<dbReference type="Proteomes" id="UP000318288">
    <property type="component" value="Unassembled WGS sequence"/>
</dbReference>
<protein>
    <submittedName>
        <fullName evidence="3">Uncharacterized protein</fullName>
    </submittedName>
</protein>
<feature type="transmembrane region" description="Helical" evidence="2">
    <location>
        <begin position="38"/>
        <end position="61"/>
    </location>
</feature>
<accession>A0A5C6FFY3</accession>
<keyword evidence="2" id="KW-0472">Membrane</keyword>
<keyword evidence="4" id="KW-1185">Reference proteome</keyword>
<organism evidence="3 4">
    <name type="scientific">Rubripirellula tenax</name>
    <dbReference type="NCBI Taxonomy" id="2528015"/>
    <lineage>
        <taxon>Bacteria</taxon>
        <taxon>Pseudomonadati</taxon>
        <taxon>Planctomycetota</taxon>
        <taxon>Planctomycetia</taxon>
        <taxon>Pirellulales</taxon>
        <taxon>Pirellulaceae</taxon>
        <taxon>Rubripirellula</taxon>
    </lineage>
</organism>
<feature type="compositionally biased region" description="Low complexity" evidence="1">
    <location>
        <begin position="123"/>
        <end position="142"/>
    </location>
</feature>
<dbReference type="AlphaFoldDB" id="A0A5C6FFY3"/>
<evidence type="ECO:0000256" key="1">
    <source>
        <dbReference type="SAM" id="MobiDB-lite"/>
    </source>
</evidence>
<gene>
    <name evidence="3" type="ORF">Poly51_09570</name>
</gene>
<keyword evidence="2" id="KW-0812">Transmembrane</keyword>
<evidence type="ECO:0000313" key="3">
    <source>
        <dbReference type="EMBL" id="TWU60676.1"/>
    </source>
</evidence>
<comment type="caution">
    <text evidence="3">The sequence shown here is derived from an EMBL/GenBank/DDBJ whole genome shotgun (WGS) entry which is preliminary data.</text>
</comment>
<feature type="region of interest" description="Disordered" evidence="1">
    <location>
        <begin position="100"/>
        <end position="145"/>
    </location>
</feature>
<proteinExistence type="predicted"/>
<name>A0A5C6FFY3_9BACT</name>
<dbReference type="EMBL" id="SJPW01000001">
    <property type="protein sequence ID" value="TWU60676.1"/>
    <property type="molecule type" value="Genomic_DNA"/>
</dbReference>
<reference evidence="3 4" key="1">
    <citation type="submission" date="2019-02" db="EMBL/GenBank/DDBJ databases">
        <title>Deep-cultivation of Planctomycetes and their phenomic and genomic characterization uncovers novel biology.</title>
        <authorList>
            <person name="Wiegand S."/>
            <person name="Jogler M."/>
            <person name="Boedeker C."/>
            <person name="Pinto D."/>
            <person name="Vollmers J."/>
            <person name="Rivas-Marin E."/>
            <person name="Kohn T."/>
            <person name="Peeters S.H."/>
            <person name="Heuer A."/>
            <person name="Rast P."/>
            <person name="Oberbeckmann S."/>
            <person name="Bunk B."/>
            <person name="Jeske O."/>
            <person name="Meyerdierks A."/>
            <person name="Storesund J.E."/>
            <person name="Kallscheuer N."/>
            <person name="Luecker S."/>
            <person name="Lage O.M."/>
            <person name="Pohl T."/>
            <person name="Merkel B.J."/>
            <person name="Hornburger P."/>
            <person name="Mueller R.-W."/>
            <person name="Bruemmer F."/>
            <person name="Labrenz M."/>
            <person name="Spormann A.M."/>
            <person name="Op Den Camp H."/>
            <person name="Overmann J."/>
            <person name="Amann R."/>
            <person name="Jetten M.S.M."/>
            <person name="Mascher T."/>
            <person name="Medema M.H."/>
            <person name="Devos D.P."/>
            <person name="Kaster A.-K."/>
            <person name="Ovreas L."/>
            <person name="Rohde M."/>
            <person name="Galperin M.Y."/>
            <person name="Jogler C."/>
        </authorList>
    </citation>
    <scope>NUCLEOTIDE SEQUENCE [LARGE SCALE GENOMIC DNA]</scope>
    <source>
        <strain evidence="3 4">Poly51</strain>
    </source>
</reference>
<sequence length="287" mass="30827">MTEAVSSPPPNPFDSNQSFERTVPDPTPPAESKNGRCLVLGCVGVFVGGLMLILCAGFATYSAYKKQVEKYTATAPLELPVVEYSDDQMAELETRLESFQASLDDDSEGTTTADGASEEADLAENSSAVASAEASTVDTSSSQAELTESDAVKSAAVRELVLTADDINALINGEEKLRGKLLVSIDEGMIKGEISIPVESFLPASKGRFLNGSGTFDVSLEDGVLIVRLVTAEVKGEPLPDVFMDAMKKENLAKDIYKDEKNAKTIRRFESIRVEDDKIIARLKDDA</sequence>